<feature type="transmembrane region" description="Helical" evidence="1">
    <location>
        <begin position="21"/>
        <end position="39"/>
    </location>
</feature>
<comment type="subcellular location">
    <subcellularLocation>
        <location evidence="1">Cell inner membrane</location>
        <topology evidence="1">Multi-pass membrane protein</topology>
    </subcellularLocation>
</comment>
<comment type="caution">
    <text evidence="2">The sequence shown here is derived from an EMBL/GenBank/DDBJ whole genome shotgun (WGS) entry which is preliminary data.</text>
</comment>
<dbReference type="AlphaFoldDB" id="A0A2S5KKT5"/>
<dbReference type="GO" id="GO:0022857">
    <property type="term" value="F:transmembrane transporter activity"/>
    <property type="evidence" value="ECO:0007669"/>
    <property type="project" value="UniProtKB-UniRule"/>
</dbReference>
<evidence type="ECO:0000313" key="2">
    <source>
        <dbReference type="EMBL" id="PPC75441.1"/>
    </source>
</evidence>
<keyword evidence="1" id="KW-0812">Transmembrane</keyword>
<reference evidence="2 3" key="1">
    <citation type="submission" date="2018-02" db="EMBL/GenBank/DDBJ databases">
        <title>novel marine gammaproteobacteria from coastal saline agro ecosystem.</title>
        <authorList>
            <person name="Krishnan R."/>
            <person name="Ramesh Kumar N."/>
        </authorList>
    </citation>
    <scope>NUCLEOTIDE SEQUENCE [LARGE SCALE GENOMIC DNA]</scope>
    <source>
        <strain evidence="2 3">228</strain>
    </source>
</reference>
<feature type="transmembrane region" description="Helical" evidence="1">
    <location>
        <begin position="115"/>
        <end position="133"/>
    </location>
</feature>
<dbReference type="Pfam" id="PF02592">
    <property type="entry name" value="Vut_1"/>
    <property type="match status" value="1"/>
</dbReference>
<dbReference type="OrthoDB" id="7065604at2"/>
<dbReference type="NCBIfam" id="NF008406">
    <property type="entry name" value="PRK11212.1"/>
    <property type="match status" value="1"/>
</dbReference>
<name>A0A2S5KKT5_9PROT</name>
<feature type="transmembrane region" description="Helical" evidence="1">
    <location>
        <begin position="79"/>
        <end position="103"/>
    </location>
</feature>
<dbReference type="InterPro" id="IPR003744">
    <property type="entry name" value="YhhQ"/>
</dbReference>
<gene>
    <name evidence="2" type="ORF">C4K68_20550</name>
</gene>
<evidence type="ECO:0000313" key="3">
    <source>
        <dbReference type="Proteomes" id="UP000238196"/>
    </source>
</evidence>
<feature type="transmembrane region" description="Helical" evidence="1">
    <location>
        <begin position="51"/>
        <end position="72"/>
    </location>
</feature>
<feature type="transmembrane region" description="Helical" evidence="1">
    <location>
        <begin position="145"/>
        <end position="171"/>
    </location>
</feature>
<dbReference type="Proteomes" id="UP000238196">
    <property type="component" value="Unassembled WGS sequence"/>
</dbReference>
<proteinExistence type="inferred from homology"/>
<accession>A0A2S5KKT5</accession>
<dbReference type="PANTHER" id="PTHR34300:SF1">
    <property type="entry name" value="QUEUOSINE PRECURSOR TRANSPORTER"/>
    <property type="match status" value="1"/>
</dbReference>
<comment type="function">
    <text evidence="1">Involved in the import of queuosine (Q) precursors, required for Q precursor salvage.</text>
</comment>
<evidence type="ECO:0000256" key="1">
    <source>
        <dbReference type="HAMAP-Rule" id="MF_02088"/>
    </source>
</evidence>
<keyword evidence="1" id="KW-0813">Transport</keyword>
<organism evidence="2 3">
    <name type="scientific">Proteobacteria bacterium 228</name>
    <dbReference type="NCBI Taxonomy" id="2083153"/>
    <lineage>
        <taxon>Bacteria</taxon>
        <taxon>Pseudomonadati</taxon>
        <taxon>Pseudomonadota</taxon>
    </lineage>
</organism>
<dbReference type="GO" id="GO:0005886">
    <property type="term" value="C:plasma membrane"/>
    <property type="evidence" value="ECO:0007669"/>
    <property type="project" value="UniProtKB-SubCell"/>
</dbReference>
<dbReference type="HAMAP" id="MF_02088">
    <property type="entry name" value="Q_prec_transport"/>
    <property type="match status" value="1"/>
</dbReference>
<feature type="transmembrane region" description="Helical" evidence="1">
    <location>
        <begin position="191"/>
        <end position="210"/>
    </location>
</feature>
<protein>
    <recommendedName>
        <fullName evidence="1">Probable queuosine precursor transporter</fullName>
        <shortName evidence="1">Q precursor transporter</shortName>
    </recommendedName>
</protein>
<keyword evidence="1" id="KW-0997">Cell inner membrane</keyword>
<keyword evidence="1" id="KW-0472">Membrane</keyword>
<dbReference type="PANTHER" id="PTHR34300">
    <property type="entry name" value="QUEUOSINE PRECURSOR TRANSPORTER-RELATED"/>
    <property type="match status" value="1"/>
</dbReference>
<dbReference type="EMBL" id="PRLP01000093">
    <property type="protein sequence ID" value="PPC75441.1"/>
    <property type="molecule type" value="Genomic_DNA"/>
</dbReference>
<keyword evidence="1" id="KW-1003">Cell membrane</keyword>
<comment type="similarity">
    <text evidence="1">Belongs to the vitamin uptake transporter (VUT/ECF) (TC 2.A.88) family. Q precursor transporter subfamily.</text>
</comment>
<keyword evidence="1" id="KW-1133">Transmembrane helix</keyword>
<sequence length="230" mass="26049">MTSSTPNVATPAIARIASRTLAWLTLFHIAVIAASNYLVQLPVNLFGFHTTWGAFTFPLIFVATDLTVRILGAERARRVIFLVMFPALLLSYLISVAFFQGQVQPLNSLFTFNSFVARIAMASFMAYLLGQLLDIQVFNRLRKLSIWWAAPLASTVIGNLLDTISFFSLAFYHSSDEFMASHWVEIAWVDYSFKLLMSLVFTLPLYGILLGRIQRWLTHNPQYRALILNT</sequence>
<dbReference type="NCBIfam" id="TIGR00697">
    <property type="entry name" value="queuosine precursor transporter"/>
    <property type="match status" value="1"/>
</dbReference>